<dbReference type="RefSeq" id="WP_169502969.1">
    <property type="nucleotide sequence ID" value="NZ_JABBPN010000001.1"/>
</dbReference>
<dbReference type="Pfam" id="PF13487">
    <property type="entry name" value="HD_5"/>
    <property type="match status" value="1"/>
</dbReference>
<proteinExistence type="predicted"/>
<feature type="transmembrane region" description="Helical" evidence="1">
    <location>
        <begin position="76"/>
        <end position="93"/>
    </location>
</feature>
<organism evidence="3 4">
    <name type="scientific">Paenibacillus lemnae</name>
    <dbReference type="NCBI Taxonomy" id="1330551"/>
    <lineage>
        <taxon>Bacteria</taxon>
        <taxon>Bacillati</taxon>
        <taxon>Bacillota</taxon>
        <taxon>Bacilli</taxon>
        <taxon>Bacillales</taxon>
        <taxon>Paenibacillaceae</taxon>
        <taxon>Paenibacillus</taxon>
    </lineage>
</organism>
<dbReference type="SUPFAM" id="SSF109604">
    <property type="entry name" value="HD-domain/PDEase-like"/>
    <property type="match status" value="1"/>
</dbReference>
<accession>A0A848M153</accession>
<evidence type="ECO:0000256" key="1">
    <source>
        <dbReference type="SAM" id="Phobius"/>
    </source>
</evidence>
<keyword evidence="1" id="KW-1133">Transmembrane helix</keyword>
<dbReference type="InterPro" id="IPR003607">
    <property type="entry name" value="HD/PDEase_dom"/>
</dbReference>
<dbReference type="PANTHER" id="PTHR45228:SF1">
    <property type="entry name" value="CYCLIC DI-GMP PHOSPHODIESTERASE TM_0186"/>
    <property type="match status" value="1"/>
</dbReference>
<name>A0A848M153_PAELE</name>
<feature type="transmembrane region" description="Helical" evidence="1">
    <location>
        <begin position="122"/>
        <end position="141"/>
    </location>
</feature>
<evidence type="ECO:0000313" key="3">
    <source>
        <dbReference type="EMBL" id="NMO94266.1"/>
    </source>
</evidence>
<keyword evidence="4" id="KW-1185">Reference proteome</keyword>
<feature type="transmembrane region" description="Helical" evidence="1">
    <location>
        <begin position="153"/>
        <end position="172"/>
    </location>
</feature>
<dbReference type="Proteomes" id="UP000565468">
    <property type="component" value="Unassembled WGS sequence"/>
</dbReference>
<dbReference type="AlphaFoldDB" id="A0A848M153"/>
<comment type="caution">
    <text evidence="3">The sequence shown here is derived from an EMBL/GenBank/DDBJ whole genome shotgun (WGS) entry which is preliminary data.</text>
</comment>
<evidence type="ECO:0000313" key="4">
    <source>
        <dbReference type="Proteomes" id="UP000565468"/>
    </source>
</evidence>
<reference evidence="3 4" key="1">
    <citation type="submission" date="2020-04" db="EMBL/GenBank/DDBJ databases">
        <title>Paenibacillus algicola sp. nov., a novel marine bacterium producing alginate lyase.</title>
        <authorList>
            <person name="Huang H."/>
        </authorList>
    </citation>
    <scope>NUCLEOTIDE SEQUENCE [LARGE SCALE GENOMIC DNA]</scope>
    <source>
        <strain evidence="3 4">L7-75</strain>
    </source>
</reference>
<feature type="domain" description="HD-GYP" evidence="2">
    <location>
        <begin position="186"/>
        <end position="384"/>
    </location>
</feature>
<gene>
    <name evidence="3" type="ORF">HII30_00495</name>
</gene>
<dbReference type="EMBL" id="JABBPN010000001">
    <property type="protein sequence ID" value="NMO94266.1"/>
    <property type="molecule type" value="Genomic_DNA"/>
</dbReference>
<feature type="transmembrane region" description="Helical" evidence="1">
    <location>
        <begin position="47"/>
        <end position="64"/>
    </location>
</feature>
<dbReference type="PROSITE" id="PS51832">
    <property type="entry name" value="HD_GYP"/>
    <property type="match status" value="1"/>
</dbReference>
<feature type="transmembrane region" description="Helical" evidence="1">
    <location>
        <begin position="99"/>
        <end position="115"/>
    </location>
</feature>
<dbReference type="InterPro" id="IPR037522">
    <property type="entry name" value="HD_GYP_dom"/>
</dbReference>
<sequence>MLVNRLFAEPPHRLLLLLISSIFAILALFELVNTALAERNGSSELAATLAVLSVVSGGLLYVDKRTKGYQNPSRKVIAFIVFLLIIGVSIYFHPGIFDQAWTFLLFYPVMLGLIASGREYKLYSLLYLLLFFGLGIVRHEGSEFSESSMIQTVEFRILISLGSVLLGGIAVLTREQQKKHVESIALQQQKQQIINLLQSFISVGERKTQTSRKEISDMSHLLKALWKEHQGNTSKDWEIDMLSLLHFVSRVKLPDYMFEKEGKLSEFELEVVQEHCFMARELFGDVPDLLDAQNTFLYHHEKVNGTGYPYRLKDDQIPILSQMLGLVEVFLAITTPRSYRDSLSKSEAYEEIESLAGTAYRKDIVEAFGRIINREPPRIERLKEIIHTREPQARADDYKLDVRENIAYSGLQEEQE</sequence>
<dbReference type="CDD" id="cd00077">
    <property type="entry name" value="HDc"/>
    <property type="match status" value="1"/>
</dbReference>
<dbReference type="Gene3D" id="1.10.3210.10">
    <property type="entry name" value="Hypothetical protein af1432"/>
    <property type="match status" value="1"/>
</dbReference>
<evidence type="ECO:0000259" key="2">
    <source>
        <dbReference type="PROSITE" id="PS51832"/>
    </source>
</evidence>
<protein>
    <recommendedName>
        <fullName evidence="2">HD-GYP domain-containing protein</fullName>
    </recommendedName>
</protein>
<keyword evidence="1" id="KW-0472">Membrane</keyword>
<dbReference type="InterPro" id="IPR052020">
    <property type="entry name" value="Cyclic_di-GMP/3'3'-cGAMP_PDE"/>
</dbReference>
<dbReference type="PANTHER" id="PTHR45228">
    <property type="entry name" value="CYCLIC DI-GMP PHOSPHODIESTERASE TM_0186-RELATED"/>
    <property type="match status" value="1"/>
</dbReference>
<keyword evidence="1" id="KW-0812">Transmembrane</keyword>